<evidence type="ECO:0000313" key="3">
    <source>
        <dbReference type="Proteomes" id="UP000186817"/>
    </source>
</evidence>
<keyword evidence="3" id="KW-1185">Reference proteome</keyword>
<name>A0A1Q9BUZ0_SYMMI</name>
<dbReference type="EMBL" id="LSRX01003645">
    <property type="protein sequence ID" value="OLP74489.1"/>
    <property type="molecule type" value="Genomic_DNA"/>
</dbReference>
<feature type="compositionally biased region" description="Acidic residues" evidence="1">
    <location>
        <begin position="24"/>
        <end position="36"/>
    </location>
</feature>
<dbReference type="Proteomes" id="UP000186817">
    <property type="component" value="Unassembled WGS sequence"/>
</dbReference>
<feature type="region of interest" description="Disordered" evidence="1">
    <location>
        <begin position="1"/>
        <end position="39"/>
    </location>
</feature>
<evidence type="ECO:0000313" key="2">
    <source>
        <dbReference type="EMBL" id="OLP74489.1"/>
    </source>
</evidence>
<gene>
    <name evidence="2" type="ORF">AK812_SmicGene45950</name>
</gene>
<comment type="caution">
    <text evidence="2">The sequence shown here is derived from an EMBL/GenBank/DDBJ whole genome shotgun (WGS) entry which is preliminary data.</text>
</comment>
<dbReference type="AlphaFoldDB" id="A0A1Q9BUZ0"/>
<feature type="non-terminal residue" evidence="2">
    <location>
        <position position="55"/>
    </location>
</feature>
<accession>A0A1Q9BUZ0</accession>
<evidence type="ECO:0000256" key="1">
    <source>
        <dbReference type="SAM" id="MobiDB-lite"/>
    </source>
</evidence>
<protein>
    <submittedName>
        <fullName evidence="2">Uncharacterized protein</fullName>
    </submittedName>
</protein>
<proteinExistence type="predicted"/>
<organism evidence="2 3">
    <name type="scientific">Symbiodinium microadriaticum</name>
    <name type="common">Dinoflagellate</name>
    <name type="synonym">Zooxanthella microadriatica</name>
    <dbReference type="NCBI Taxonomy" id="2951"/>
    <lineage>
        <taxon>Eukaryota</taxon>
        <taxon>Sar</taxon>
        <taxon>Alveolata</taxon>
        <taxon>Dinophyceae</taxon>
        <taxon>Suessiales</taxon>
        <taxon>Symbiodiniaceae</taxon>
        <taxon>Symbiodinium</taxon>
    </lineage>
</organism>
<sequence length="55" mass="5925">MPPKTQIITEEPPAKVAKTSHEEGSEEIEETETDAAEDTRARISETVGTVAEEGV</sequence>
<reference evidence="2 3" key="1">
    <citation type="submission" date="2016-02" db="EMBL/GenBank/DDBJ databases">
        <title>Genome analysis of coral dinoflagellate symbionts highlights evolutionary adaptations to a symbiotic lifestyle.</title>
        <authorList>
            <person name="Aranda M."/>
            <person name="Li Y."/>
            <person name="Liew Y.J."/>
            <person name="Baumgarten S."/>
            <person name="Simakov O."/>
            <person name="Wilson M."/>
            <person name="Piel J."/>
            <person name="Ashoor H."/>
            <person name="Bougouffa S."/>
            <person name="Bajic V.B."/>
            <person name="Ryu T."/>
            <person name="Ravasi T."/>
            <person name="Bayer T."/>
            <person name="Micklem G."/>
            <person name="Kim H."/>
            <person name="Bhak J."/>
            <person name="Lajeunesse T.C."/>
            <person name="Voolstra C.R."/>
        </authorList>
    </citation>
    <scope>NUCLEOTIDE SEQUENCE [LARGE SCALE GENOMIC DNA]</scope>
    <source>
        <strain evidence="2 3">CCMP2467</strain>
    </source>
</reference>